<evidence type="ECO:0000313" key="2">
    <source>
        <dbReference type="EMBL" id="KAJ7038708.1"/>
    </source>
</evidence>
<reference evidence="2" key="1">
    <citation type="submission" date="2023-03" db="EMBL/GenBank/DDBJ databases">
        <title>Massive genome expansion in bonnet fungi (Mycena s.s.) driven by repeated elements and novel gene families across ecological guilds.</title>
        <authorList>
            <consortium name="Lawrence Berkeley National Laboratory"/>
            <person name="Harder C.B."/>
            <person name="Miyauchi S."/>
            <person name="Viragh M."/>
            <person name="Kuo A."/>
            <person name="Thoen E."/>
            <person name="Andreopoulos B."/>
            <person name="Lu D."/>
            <person name="Skrede I."/>
            <person name="Drula E."/>
            <person name="Henrissat B."/>
            <person name="Morin E."/>
            <person name="Kohler A."/>
            <person name="Barry K."/>
            <person name="LaButti K."/>
            <person name="Morin E."/>
            <person name="Salamov A."/>
            <person name="Lipzen A."/>
            <person name="Mereny Z."/>
            <person name="Hegedus B."/>
            <person name="Baldrian P."/>
            <person name="Stursova M."/>
            <person name="Weitz H."/>
            <person name="Taylor A."/>
            <person name="Grigoriev I.V."/>
            <person name="Nagy L.G."/>
            <person name="Martin F."/>
            <person name="Kauserud H."/>
        </authorList>
    </citation>
    <scope>NUCLEOTIDE SEQUENCE</scope>
    <source>
        <strain evidence="2">CBHHK200</strain>
    </source>
</reference>
<evidence type="ECO:0000256" key="1">
    <source>
        <dbReference type="SAM" id="MobiDB-lite"/>
    </source>
</evidence>
<accession>A0AAD6X4I5</accession>
<dbReference type="EMBL" id="JARJCM010000030">
    <property type="protein sequence ID" value="KAJ7038708.1"/>
    <property type="molecule type" value="Genomic_DNA"/>
</dbReference>
<evidence type="ECO:0000313" key="3">
    <source>
        <dbReference type="Proteomes" id="UP001218188"/>
    </source>
</evidence>
<protein>
    <submittedName>
        <fullName evidence="2">Uncharacterized protein</fullName>
    </submittedName>
</protein>
<feature type="compositionally biased region" description="Acidic residues" evidence="1">
    <location>
        <begin position="152"/>
        <end position="161"/>
    </location>
</feature>
<organism evidence="2 3">
    <name type="scientific">Mycena alexandri</name>
    <dbReference type="NCBI Taxonomy" id="1745969"/>
    <lineage>
        <taxon>Eukaryota</taxon>
        <taxon>Fungi</taxon>
        <taxon>Dikarya</taxon>
        <taxon>Basidiomycota</taxon>
        <taxon>Agaricomycotina</taxon>
        <taxon>Agaricomycetes</taxon>
        <taxon>Agaricomycetidae</taxon>
        <taxon>Agaricales</taxon>
        <taxon>Marasmiineae</taxon>
        <taxon>Mycenaceae</taxon>
        <taxon>Mycena</taxon>
    </lineage>
</organism>
<gene>
    <name evidence="2" type="ORF">C8F04DRAFT_1255631</name>
</gene>
<comment type="caution">
    <text evidence="2">The sequence shown here is derived from an EMBL/GenBank/DDBJ whole genome shotgun (WGS) entry which is preliminary data.</text>
</comment>
<sequence length="181" mass="19904">MTMDLAIAFAFHADSLPLSHVVDFELDPNLSVPRYMGLYDWRAFLHTRYERRIVVASVYERLVPAASFCRRSDAHSEEPGALGLELVTALQSRKLRSRLHPKLKLVLSQGSITVEVVASLRNLSKVTWDDILNGPVDTSYSDYNKVDASESGGEEGDEGDGSEGSQGSGGDRLLDFGHLGH</sequence>
<proteinExistence type="predicted"/>
<name>A0AAD6X4I5_9AGAR</name>
<dbReference type="Proteomes" id="UP001218188">
    <property type="component" value="Unassembled WGS sequence"/>
</dbReference>
<feature type="region of interest" description="Disordered" evidence="1">
    <location>
        <begin position="142"/>
        <end position="181"/>
    </location>
</feature>
<keyword evidence="3" id="KW-1185">Reference proteome</keyword>
<dbReference type="AlphaFoldDB" id="A0AAD6X4I5"/>